<keyword evidence="4 5" id="KW-0975">Bacterial flagellum</keyword>
<dbReference type="InterPro" id="IPR003481">
    <property type="entry name" value="FliD_N"/>
</dbReference>
<evidence type="ECO:0000256" key="1">
    <source>
        <dbReference type="ARBA" id="ARBA00009764"/>
    </source>
</evidence>
<dbReference type="InterPro" id="IPR040026">
    <property type="entry name" value="FliD"/>
</dbReference>
<evidence type="ECO:0000259" key="7">
    <source>
        <dbReference type="Pfam" id="PF07195"/>
    </source>
</evidence>
<dbReference type="GO" id="GO:0009421">
    <property type="term" value="C:bacterial-type flagellum filament cap"/>
    <property type="evidence" value="ECO:0007669"/>
    <property type="project" value="InterPro"/>
</dbReference>
<name>A0A7J0BXN6_9BACT</name>
<comment type="similarity">
    <text evidence="1 5">Belongs to the FliD family.</text>
</comment>
<feature type="coiled-coil region" evidence="5">
    <location>
        <begin position="515"/>
        <end position="542"/>
    </location>
</feature>
<reference evidence="8 9" key="1">
    <citation type="submission" date="2020-05" db="EMBL/GenBank/DDBJ databases">
        <title>Draft genome sequence of Desulfovibrio psychrotolerans JS1T.</title>
        <authorList>
            <person name="Ueno A."/>
            <person name="Tamazawa S."/>
            <person name="Tamamura S."/>
            <person name="Murakami T."/>
            <person name="Kiyama T."/>
            <person name="Inomata H."/>
            <person name="Amano Y."/>
            <person name="Miyakawa K."/>
            <person name="Tamaki H."/>
            <person name="Naganuma T."/>
            <person name="Kaneko K."/>
        </authorList>
    </citation>
    <scope>NUCLEOTIDE SEQUENCE [LARGE SCALE GENOMIC DNA]</scope>
    <source>
        <strain evidence="8 9">JS1</strain>
    </source>
</reference>
<feature type="domain" description="Flagellar hook-associated protein 2 N-terminal" evidence="6">
    <location>
        <begin position="16"/>
        <end position="112"/>
    </location>
</feature>
<dbReference type="PANTHER" id="PTHR30288">
    <property type="entry name" value="FLAGELLAR CAP/ASSEMBLY PROTEIN FLID"/>
    <property type="match status" value="1"/>
</dbReference>
<dbReference type="GO" id="GO:0009424">
    <property type="term" value="C:bacterial-type flagellum hook"/>
    <property type="evidence" value="ECO:0007669"/>
    <property type="project" value="UniProtKB-UniRule"/>
</dbReference>
<evidence type="ECO:0000256" key="3">
    <source>
        <dbReference type="ARBA" id="ARBA00023054"/>
    </source>
</evidence>
<feature type="domain" description="Flagellar hook-associated protein 2 C-terminal" evidence="7">
    <location>
        <begin position="217"/>
        <end position="550"/>
    </location>
</feature>
<keyword evidence="3 5" id="KW-0175">Coiled coil</keyword>
<dbReference type="Pfam" id="PF07195">
    <property type="entry name" value="FliD_C"/>
    <property type="match status" value="1"/>
</dbReference>
<evidence type="ECO:0000313" key="9">
    <source>
        <dbReference type="Proteomes" id="UP000503820"/>
    </source>
</evidence>
<keyword evidence="8" id="KW-0966">Cell projection</keyword>
<keyword evidence="9" id="KW-1185">Reference proteome</keyword>
<dbReference type="InterPro" id="IPR010809">
    <property type="entry name" value="FliD_C"/>
</dbReference>
<protein>
    <recommendedName>
        <fullName evidence="5">Flagellar hook-associated protein 2</fullName>
        <shortName evidence="5">HAP2</shortName>
    </recommendedName>
    <alternativeName>
        <fullName evidence="5">Flagellar cap protein</fullName>
    </alternativeName>
</protein>
<proteinExistence type="inferred from homology"/>
<dbReference type="PANTHER" id="PTHR30288:SF0">
    <property type="entry name" value="FLAGELLAR HOOK-ASSOCIATED PROTEIN 2"/>
    <property type="match status" value="1"/>
</dbReference>
<dbReference type="Pfam" id="PF07196">
    <property type="entry name" value="Flagellin_IN"/>
    <property type="match status" value="1"/>
</dbReference>
<keyword evidence="8" id="KW-0969">Cilium</keyword>
<accession>A0A7J0BXN6</accession>
<evidence type="ECO:0000313" key="8">
    <source>
        <dbReference type="EMBL" id="GFM38459.1"/>
    </source>
</evidence>
<dbReference type="Pfam" id="PF02465">
    <property type="entry name" value="FliD_N"/>
    <property type="match status" value="1"/>
</dbReference>
<evidence type="ECO:0000256" key="2">
    <source>
        <dbReference type="ARBA" id="ARBA00011255"/>
    </source>
</evidence>
<evidence type="ECO:0000259" key="6">
    <source>
        <dbReference type="Pfam" id="PF02465"/>
    </source>
</evidence>
<dbReference type="GO" id="GO:0005576">
    <property type="term" value="C:extracellular region"/>
    <property type="evidence" value="ECO:0007669"/>
    <property type="project" value="UniProtKB-SubCell"/>
</dbReference>
<gene>
    <name evidence="8" type="ORF">DSM19430T_31430</name>
</gene>
<comment type="caution">
    <text evidence="8">The sequence shown here is derived from an EMBL/GenBank/DDBJ whole genome shotgun (WGS) entry which is preliminary data.</text>
</comment>
<evidence type="ECO:0000256" key="4">
    <source>
        <dbReference type="ARBA" id="ARBA00023143"/>
    </source>
</evidence>
<dbReference type="Proteomes" id="UP000503820">
    <property type="component" value="Unassembled WGS sequence"/>
</dbReference>
<keyword evidence="8" id="KW-0282">Flagellum</keyword>
<evidence type="ECO:0000256" key="5">
    <source>
        <dbReference type="RuleBase" id="RU362066"/>
    </source>
</evidence>
<comment type="subcellular location">
    <subcellularLocation>
        <location evidence="5">Secreted</location>
    </subcellularLocation>
    <subcellularLocation>
        <location evidence="5">Bacterial flagellum</location>
    </subcellularLocation>
</comment>
<comment type="function">
    <text evidence="5">Required for morphogenesis and for the elongation of the flagellar filament by facilitating polymerization of the flagellin monomers at the tip of growing filament. Forms a capping structure, which prevents flagellin subunits (transported through the central channel of the flagellum) from leaking out without polymerization at the distal end.</text>
</comment>
<dbReference type="InterPro" id="IPR010810">
    <property type="entry name" value="Flagellin_hook_IN_motif"/>
</dbReference>
<dbReference type="GO" id="GO:0071973">
    <property type="term" value="P:bacterial-type flagellum-dependent cell motility"/>
    <property type="evidence" value="ECO:0007669"/>
    <property type="project" value="TreeGrafter"/>
</dbReference>
<sequence>MSEYWSGSITFTGLGSGTDFDSIIEATVNLESHRLNRMKAWEKQWTAKKELVQEINTKLVEYKSALSELDSVNKFLVKTASSTNSSTLGVTAGADALPGTHSVVVDQLAQNDIWSGTYGWASSGDVITASAATFSLKYGNTSYAVNVPAGTTLQTLVNIINADADLNDGVRVSLVNDGSEWHLQLRGMDLGAGNTIQVTGSTMTGLSSDDFVNTQAAQNAKMKVDGYPPGADEWIERSTNVVDDVIEGLTLTLNNVTGSSGERVTVVTDTDAIIANVENFIKLTNEIRMAISALDTVSTDESYDNETTTFYELRGNYGMDIVEQSLQNILSRIGVGFKRYDATSTEGDLYSSLSSVGIKTESDTSSTDFGLLIIDYDELESALKKDATAVARLFSAEADGVSYTGDLTYESSIAKLTQGGLYDVQYQIVGGVLVGATINGNPAIVDAQAWTVTGVSGYPEQGLLMGVANRSDGTHGGDVAIRQGKINETIDELARITDLESGTLVIIKNSYQSIIDNNAKSIASEEARIERLQARLVQQYARLEATLGNYENINTSLESLLAQLD</sequence>
<keyword evidence="5" id="KW-0964">Secreted</keyword>
<dbReference type="RefSeq" id="WP_174411064.1">
    <property type="nucleotide sequence ID" value="NZ_BLVP01000036.1"/>
</dbReference>
<dbReference type="EMBL" id="BLVP01000036">
    <property type="protein sequence ID" value="GFM38459.1"/>
    <property type="molecule type" value="Genomic_DNA"/>
</dbReference>
<dbReference type="GO" id="GO:0007155">
    <property type="term" value="P:cell adhesion"/>
    <property type="evidence" value="ECO:0007669"/>
    <property type="project" value="InterPro"/>
</dbReference>
<dbReference type="AlphaFoldDB" id="A0A7J0BXN6"/>
<comment type="subunit">
    <text evidence="2 5">Homopentamer.</text>
</comment>
<organism evidence="8 9">
    <name type="scientific">Desulfovibrio psychrotolerans</name>
    <dbReference type="NCBI Taxonomy" id="415242"/>
    <lineage>
        <taxon>Bacteria</taxon>
        <taxon>Pseudomonadati</taxon>
        <taxon>Thermodesulfobacteriota</taxon>
        <taxon>Desulfovibrionia</taxon>
        <taxon>Desulfovibrionales</taxon>
        <taxon>Desulfovibrionaceae</taxon>
        <taxon>Desulfovibrio</taxon>
    </lineage>
</organism>